<gene>
    <name evidence="3" type="ORF">Ana3638_01575</name>
</gene>
<evidence type="ECO:0008006" key="5">
    <source>
        <dbReference type="Google" id="ProtNLM"/>
    </source>
</evidence>
<dbReference type="RefSeq" id="WP_161836412.1">
    <property type="nucleotide sequence ID" value="NZ_CP048000.1"/>
</dbReference>
<dbReference type="Proteomes" id="UP000464314">
    <property type="component" value="Chromosome"/>
</dbReference>
<evidence type="ECO:0000259" key="1">
    <source>
        <dbReference type="SMART" id="SM00897"/>
    </source>
</evidence>
<dbReference type="InterPro" id="IPR013702">
    <property type="entry name" value="FIST_domain_N"/>
</dbReference>
<feature type="domain" description="FIST" evidence="1">
    <location>
        <begin position="26"/>
        <end position="221"/>
    </location>
</feature>
<sequence>MDYKIGKSSQKDSRQAVSEAAAGLINPKLVLFFSGVDGFEDYTRELKLTFPDSIIMGATTFAGFCKEGAYKETLMVLGIEDGIECYGDVLEEVDKYPLKYVDRVETCVNKFSNYANMVCLEFSTALISSEELILSTLNSVLMKKKIPLFGGSAGDRGMAEKTMISFNGVVMDKACAFVIIKNLQGGIRFYRENIYKPTEHYFTSTKVDVRNRIVYEYDYKPAAEVMAKALNTDVSHLDKYLDSYPLGRIIGSDMYITANQMVTNQNGMAYHARVYNNSKMVLLEPDDYKEVIKQTAKQIKAEVPKPSLSIMVNCLARSILFEKDGYLNDFAKQMGNSIGNYIGFAGYGEQLNQQHFNQTMVIAVLE</sequence>
<feature type="domain" description="FIST C-domain" evidence="2">
    <location>
        <begin position="222"/>
        <end position="353"/>
    </location>
</feature>
<name>A0A6P1TI94_9FIRM</name>
<evidence type="ECO:0000313" key="4">
    <source>
        <dbReference type="Proteomes" id="UP000464314"/>
    </source>
</evidence>
<reference evidence="3 4" key="1">
    <citation type="submission" date="2020-01" db="EMBL/GenBank/DDBJ databases">
        <title>Genome analysis of Anaerocolumna sp. CBA3638.</title>
        <authorList>
            <person name="Kim J."/>
            <person name="Roh S.W."/>
        </authorList>
    </citation>
    <scope>NUCLEOTIDE SEQUENCE [LARGE SCALE GENOMIC DNA]</scope>
    <source>
        <strain evidence="3 4">CBA3638</strain>
    </source>
</reference>
<dbReference type="Pfam" id="PF08495">
    <property type="entry name" value="FIST"/>
    <property type="match status" value="1"/>
</dbReference>
<keyword evidence="4" id="KW-1185">Reference proteome</keyword>
<dbReference type="Pfam" id="PF10442">
    <property type="entry name" value="FIST_C"/>
    <property type="match status" value="1"/>
</dbReference>
<dbReference type="KEGG" id="anr:Ana3638_01575"/>
<dbReference type="InterPro" id="IPR019494">
    <property type="entry name" value="FIST_C"/>
</dbReference>
<dbReference type="SMART" id="SM01204">
    <property type="entry name" value="FIST_C"/>
    <property type="match status" value="1"/>
</dbReference>
<accession>A0A6P1TI94</accession>
<protein>
    <recommendedName>
        <fullName evidence="5">FIST domain-containing protein</fullName>
    </recommendedName>
</protein>
<dbReference type="AlphaFoldDB" id="A0A6P1TI94"/>
<evidence type="ECO:0000259" key="2">
    <source>
        <dbReference type="SMART" id="SM01204"/>
    </source>
</evidence>
<dbReference type="PANTHER" id="PTHR40252">
    <property type="entry name" value="BLR0328 PROTEIN"/>
    <property type="match status" value="1"/>
</dbReference>
<evidence type="ECO:0000313" key="3">
    <source>
        <dbReference type="EMBL" id="QHQ59646.1"/>
    </source>
</evidence>
<organism evidence="3 4">
    <name type="scientific">Anaerocolumna sedimenticola</name>
    <dbReference type="NCBI Taxonomy" id="2696063"/>
    <lineage>
        <taxon>Bacteria</taxon>
        <taxon>Bacillati</taxon>
        <taxon>Bacillota</taxon>
        <taxon>Clostridia</taxon>
        <taxon>Lachnospirales</taxon>
        <taxon>Lachnospiraceae</taxon>
        <taxon>Anaerocolumna</taxon>
    </lineage>
</organism>
<dbReference type="SMART" id="SM00897">
    <property type="entry name" value="FIST"/>
    <property type="match status" value="1"/>
</dbReference>
<dbReference type="EMBL" id="CP048000">
    <property type="protein sequence ID" value="QHQ59646.1"/>
    <property type="molecule type" value="Genomic_DNA"/>
</dbReference>
<dbReference type="PANTHER" id="PTHR40252:SF2">
    <property type="entry name" value="BLR0328 PROTEIN"/>
    <property type="match status" value="1"/>
</dbReference>
<proteinExistence type="predicted"/>